<feature type="transmembrane region" description="Helical" evidence="5">
    <location>
        <begin position="305"/>
        <end position="327"/>
    </location>
</feature>
<feature type="transmembrane region" description="Helical" evidence="5">
    <location>
        <begin position="236"/>
        <end position="260"/>
    </location>
</feature>
<dbReference type="EMBL" id="JASSZA010000010">
    <property type="protein sequence ID" value="KAK2100229.1"/>
    <property type="molecule type" value="Genomic_DNA"/>
</dbReference>
<dbReference type="Gene3D" id="1.20.1250.20">
    <property type="entry name" value="MFS general substrate transporter like domains"/>
    <property type="match status" value="1"/>
</dbReference>
<dbReference type="SUPFAM" id="SSF103473">
    <property type="entry name" value="MFS general substrate transporter"/>
    <property type="match status" value="1"/>
</dbReference>
<accession>A0ABQ9UT18</accession>
<dbReference type="Proteomes" id="UP001266305">
    <property type="component" value="Unassembled WGS sequence"/>
</dbReference>
<evidence type="ECO:0000256" key="3">
    <source>
        <dbReference type="ARBA" id="ARBA00022989"/>
    </source>
</evidence>
<feature type="transmembrane region" description="Helical" evidence="5">
    <location>
        <begin position="12"/>
        <end position="32"/>
    </location>
</feature>
<dbReference type="PANTHER" id="PTHR24064">
    <property type="entry name" value="SOLUTE CARRIER FAMILY 22 MEMBER"/>
    <property type="match status" value="1"/>
</dbReference>
<organism evidence="6 7">
    <name type="scientific">Saguinus oedipus</name>
    <name type="common">Cotton-top tamarin</name>
    <name type="synonym">Oedipomidas oedipus</name>
    <dbReference type="NCBI Taxonomy" id="9490"/>
    <lineage>
        <taxon>Eukaryota</taxon>
        <taxon>Metazoa</taxon>
        <taxon>Chordata</taxon>
        <taxon>Craniata</taxon>
        <taxon>Vertebrata</taxon>
        <taxon>Euteleostomi</taxon>
        <taxon>Mammalia</taxon>
        <taxon>Eutheria</taxon>
        <taxon>Euarchontoglires</taxon>
        <taxon>Primates</taxon>
        <taxon>Haplorrhini</taxon>
        <taxon>Platyrrhini</taxon>
        <taxon>Cebidae</taxon>
        <taxon>Callitrichinae</taxon>
        <taxon>Saguinus</taxon>
    </lineage>
</organism>
<name>A0ABQ9UT18_SAGOE</name>
<proteinExistence type="predicted"/>
<keyword evidence="7" id="KW-1185">Reference proteome</keyword>
<keyword evidence="4 5" id="KW-0472">Membrane</keyword>
<evidence type="ECO:0000313" key="7">
    <source>
        <dbReference type="Proteomes" id="UP001266305"/>
    </source>
</evidence>
<feature type="transmembrane region" description="Helical" evidence="5">
    <location>
        <begin position="280"/>
        <end position="298"/>
    </location>
</feature>
<evidence type="ECO:0000256" key="4">
    <source>
        <dbReference type="ARBA" id="ARBA00023136"/>
    </source>
</evidence>
<comment type="subcellular location">
    <subcellularLocation>
        <location evidence="1">Membrane</location>
        <topology evidence="1">Multi-pass membrane protein</topology>
    </subcellularLocation>
</comment>
<evidence type="ECO:0000313" key="6">
    <source>
        <dbReference type="EMBL" id="KAK2100229.1"/>
    </source>
</evidence>
<protein>
    <recommendedName>
        <fullName evidence="8">Solute carrier family 22 member 12</fullName>
    </recommendedName>
</protein>
<keyword evidence="3 5" id="KW-1133">Transmembrane helix</keyword>
<evidence type="ECO:0000256" key="2">
    <source>
        <dbReference type="ARBA" id="ARBA00022692"/>
    </source>
</evidence>
<evidence type="ECO:0000256" key="1">
    <source>
        <dbReference type="ARBA" id="ARBA00004141"/>
    </source>
</evidence>
<comment type="caution">
    <text evidence="6">The sequence shown here is derived from an EMBL/GenBank/DDBJ whole genome shotgun (WGS) entry which is preliminary data.</text>
</comment>
<evidence type="ECO:0008006" key="8">
    <source>
        <dbReference type="Google" id="ProtNLM"/>
    </source>
</evidence>
<gene>
    <name evidence="6" type="ORF">P7K49_021577</name>
</gene>
<dbReference type="InterPro" id="IPR036259">
    <property type="entry name" value="MFS_trans_sf"/>
</dbReference>
<keyword evidence="2 5" id="KW-0812">Transmembrane</keyword>
<sequence length="449" mass="48320">MAAVAYGVQDWMLLLLAVSVPLFLSFLCSWWVRHPTPLLGGDPAHSPTGRMGDSPFPGGWGVLEARGAWAAGKPGAWQSGPATSPRQPLQPGLRAGDNYISHSGSTRRQSCLTRAFWDGSLTPNTKRVERRRWLAESARWLLTTGRLDQGLQELRRVAAINRKGAVCDSLTPEVRLRPPQTWILRPSPWPCTGHPGRLTKTSAPWEEGHREEEVPSAPSANSTHCHLRRFAFGFTFFGLALDLQALGSNIFLLQTLIGVVDIPVKTGTLLLLTHLGRRPTQATSLLLAGLCILANTLVPQEMGALRSALAVLGLGGVGATFTCITIYSGKLFPTVLRDAQVCPKPNLTLWTSLGQTGLARGGGSRSRAGTLGTHRCICIGRMTAVGLGQMAARGGAILGPLVRLLDVHGPWLPLLVYRMVSVLSGLAALLLPETQNLPLPDTIQDVQNQ</sequence>
<evidence type="ECO:0000256" key="5">
    <source>
        <dbReference type="SAM" id="Phobius"/>
    </source>
</evidence>
<reference evidence="6 7" key="1">
    <citation type="submission" date="2023-05" db="EMBL/GenBank/DDBJ databases">
        <title>B98-5 Cell Line De Novo Hybrid Assembly: An Optical Mapping Approach.</title>
        <authorList>
            <person name="Kananen K."/>
            <person name="Auerbach J.A."/>
            <person name="Kautto E."/>
            <person name="Blachly J.S."/>
        </authorList>
    </citation>
    <scope>NUCLEOTIDE SEQUENCE [LARGE SCALE GENOMIC DNA]</scope>
    <source>
        <strain evidence="6">B95-8</strain>
        <tissue evidence="6">Cell line</tissue>
    </source>
</reference>